<name>A0A835GUM2_9MAGN</name>
<comment type="caution">
    <text evidence="1">The sequence shown here is derived from an EMBL/GenBank/DDBJ whole genome shotgun (WGS) entry which is preliminary data.</text>
</comment>
<protein>
    <submittedName>
        <fullName evidence="1">Uncharacterized protein</fullName>
    </submittedName>
</protein>
<reference evidence="1 2" key="1">
    <citation type="submission" date="2020-10" db="EMBL/GenBank/DDBJ databases">
        <title>The Coptis chinensis genome and diversification of protoberbering-type alkaloids.</title>
        <authorList>
            <person name="Wang B."/>
            <person name="Shu S."/>
            <person name="Song C."/>
            <person name="Liu Y."/>
        </authorList>
    </citation>
    <scope>NUCLEOTIDE SEQUENCE [LARGE SCALE GENOMIC DNA]</scope>
    <source>
        <strain evidence="1">HL-2020</strain>
        <tissue evidence="1">Leaf</tissue>
    </source>
</reference>
<sequence>MPLLDKAAGLCLKGALRLIPQVLLNFTLRATTLVWRYGQIMSRYSRSPRSNGDHTITKLSTLKHIRTGLPPEITPKSKLSTLKVKFLLEQRSQSDKTQQVSPLDQP</sequence>
<evidence type="ECO:0000313" key="1">
    <source>
        <dbReference type="EMBL" id="KAF9587870.1"/>
    </source>
</evidence>
<dbReference type="EMBL" id="JADFTS010000009">
    <property type="protein sequence ID" value="KAF9587870.1"/>
    <property type="molecule type" value="Genomic_DNA"/>
</dbReference>
<keyword evidence="2" id="KW-1185">Reference proteome</keyword>
<organism evidence="1 2">
    <name type="scientific">Coptis chinensis</name>
    <dbReference type="NCBI Taxonomy" id="261450"/>
    <lineage>
        <taxon>Eukaryota</taxon>
        <taxon>Viridiplantae</taxon>
        <taxon>Streptophyta</taxon>
        <taxon>Embryophyta</taxon>
        <taxon>Tracheophyta</taxon>
        <taxon>Spermatophyta</taxon>
        <taxon>Magnoliopsida</taxon>
        <taxon>Ranunculales</taxon>
        <taxon>Ranunculaceae</taxon>
        <taxon>Coptidoideae</taxon>
        <taxon>Coptis</taxon>
    </lineage>
</organism>
<dbReference type="Proteomes" id="UP000631114">
    <property type="component" value="Unassembled WGS sequence"/>
</dbReference>
<proteinExistence type="predicted"/>
<accession>A0A835GUM2</accession>
<evidence type="ECO:0000313" key="2">
    <source>
        <dbReference type="Proteomes" id="UP000631114"/>
    </source>
</evidence>
<dbReference type="AlphaFoldDB" id="A0A835GUM2"/>
<gene>
    <name evidence="1" type="ORF">IFM89_006124</name>
</gene>